<dbReference type="GO" id="GO:0030833">
    <property type="term" value="P:regulation of actin filament polymerization"/>
    <property type="evidence" value="ECO:0007669"/>
    <property type="project" value="TreeGrafter"/>
</dbReference>
<comment type="subunit">
    <text evidence="7">Interacts with 5-lipoxygenase (ALOX5/5LO) in a calcium-independent manner. Binds to F-actin with a stoichiometry of 1:2.</text>
</comment>
<dbReference type="InterPro" id="IPR002108">
    <property type="entry name" value="ADF-H"/>
</dbReference>
<dbReference type="GO" id="GO:0030864">
    <property type="term" value="C:cortical actin cytoskeleton"/>
    <property type="evidence" value="ECO:0007669"/>
    <property type="project" value="TreeGrafter"/>
</dbReference>
<evidence type="ECO:0000259" key="9">
    <source>
        <dbReference type="PROSITE" id="PS51263"/>
    </source>
</evidence>
<comment type="function">
    <text evidence="6">Binds to F-actin in a calcium-independent manner. Has no direct effect on actin depolymerization. Acts as a chaperone for ALOX5 (5LO), influencing both its stability and activity in leukotrienes synthesis.</text>
</comment>
<dbReference type="Gene3D" id="3.40.20.10">
    <property type="entry name" value="Severin"/>
    <property type="match status" value="1"/>
</dbReference>
<dbReference type="PANTHER" id="PTHR10829:SF29">
    <property type="entry name" value="COACTOSIN-LIKE PROTEIN"/>
    <property type="match status" value="1"/>
</dbReference>
<dbReference type="InterPro" id="IPR029006">
    <property type="entry name" value="ADF-H/Gelsolin-like_dom_sf"/>
</dbReference>
<dbReference type="GO" id="GO:0005884">
    <property type="term" value="C:actin filament"/>
    <property type="evidence" value="ECO:0007669"/>
    <property type="project" value="TreeGrafter"/>
</dbReference>
<dbReference type="SMART" id="SM00102">
    <property type="entry name" value="ADF"/>
    <property type="match status" value="1"/>
</dbReference>
<dbReference type="Proteomes" id="UP001165740">
    <property type="component" value="Chromosome 7"/>
</dbReference>
<evidence type="ECO:0000256" key="4">
    <source>
        <dbReference type="ARBA" id="ARBA00023212"/>
    </source>
</evidence>
<accession>A0A9W3AXJ5</accession>
<evidence type="ECO:0000256" key="3">
    <source>
        <dbReference type="ARBA" id="ARBA00023203"/>
    </source>
</evidence>
<keyword evidence="10" id="KW-1185">Reference proteome</keyword>
<dbReference type="Pfam" id="PF00241">
    <property type="entry name" value="Cofilin_ADF"/>
    <property type="match status" value="1"/>
</dbReference>
<sequence>MSTTVDKEGVNDAYEEVRADNSETNWFTLRFNGNLIEVDSKGSDYDEFVSKFTDEERMFGYVRVTTGDEMSKRAKFAFITWSGSQVSPIKKAKLSVDKALVKHVIKNFAVEILAEDHNDVSLETVSAALRKAGGANYGTGVSS</sequence>
<comment type="subcellular location">
    <subcellularLocation>
        <location evidence="1">Cytoplasm</location>
        <location evidence="1">Cytoskeleton</location>
    </subcellularLocation>
</comment>
<name>A0A9W3AXJ5_BIOGL</name>
<feature type="domain" description="ADF-H" evidence="9">
    <location>
        <begin position="2"/>
        <end position="130"/>
    </location>
</feature>
<keyword evidence="3" id="KW-0009">Actin-binding</keyword>
<dbReference type="GO" id="GO:0030427">
    <property type="term" value="C:site of polarized growth"/>
    <property type="evidence" value="ECO:0007669"/>
    <property type="project" value="TreeGrafter"/>
</dbReference>
<dbReference type="GO" id="GO:0051015">
    <property type="term" value="F:actin filament binding"/>
    <property type="evidence" value="ECO:0007669"/>
    <property type="project" value="TreeGrafter"/>
</dbReference>
<dbReference type="SUPFAM" id="SSF55753">
    <property type="entry name" value="Actin depolymerizing proteins"/>
    <property type="match status" value="1"/>
</dbReference>
<dbReference type="RefSeq" id="XP_055891951.1">
    <property type="nucleotide sequence ID" value="XM_056035976.1"/>
</dbReference>
<dbReference type="AlphaFoldDB" id="A0A9W3AXJ5"/>
<keyword evidence="2" id="KW-0963">Cytoplasm</keyword>
<comment type="similarity">
    <text evidence="5">Belongs to the actin-binding proteins ADF family. Coactosin subfamily.</text>
</comment>
<organism evidence="10 11">
    <name type="scientific">Biomphalaria glabrata</name>
    <name type="common">Bloodfluke planorb</name>
    <name type="synonym">Freshwater snail</name>
    <dbReference type="NCBI Taxonomy" id="6526"/>
    <lineage>
        <taxon>Eukaryota</taxon>
        <taxon>Metazoa</taxon>
        <taxon>Spiralia</taxon>
        <taxon>Lophotrochozoa</taxon>
        <taxon>Mollusca</taxon>
        <taxon>Gastropoda</taxon>
        <taxon>Heterobranchia</taxon>
        <taxon>Euthyneura</taxon>
        <taxon>Panpulmonata</taxon>
        <taxon>Hygrophila</taxon>
        <taxon>Lymnaeoidea</taxon>
        <taxon>Planorbidae</taxon>
        <taxon>Biomphalaria</taxon>
    </lineage>
</organism>
<dbReference type="OMA" id="WIGPNCK"/>
<evidence type="ECO:0000256" key="5">
    <source>
        <dbReference type="ARBA" id="ARBA00038052"/>
    </source>
</evidence>
<evidence type="ECO:0000256" key="6">
    <source>
        <dbReference type="ARBA" id="ARBA00058385"/>
    </source>
</evidence>
<evidence type="ECO:0000256" key="2">
    <source>
        <dbReference type="ARBA" id="ARBA00022490"/>
    </source>
</evidence>
<protein>
    <recommendedName>
        <fullName evidence="8">Coactosin-like protein</fullName>
    </recommendedName>
</protein>
<proteinExistence type="inferred from homology"/>
<evidence type="ECO:0000256" key="1">
    <source>
        <dbReference type="ARBA" id="ARBA00004245"/>
    </source>
</evidence>
<dbReference type="OrthoDB" id="20822at2759"/>
<evidence type="ECO:0000313" key="11">
    <source>
        <dbReference type="RefSeq" id="XP_055891951.1"/>
    </source>
</evidence>
<dbReference type="PROSITE" id="PS51263">
    <property type="entry name" value="ADF_H"/>
    <property type="match status" value="1"/>
</dbReference>
<evidence type="ECO:0000256" key="8">
    <source>
        <dbReference type="ARBA" id="ARBA00068121"/>
    </source>
</evidence>
<dbReference type="FunFam" id="3.40.20.10:FF:000018">
    <property type="entry name" value="Coactosin-like 1"/>
    <property type="match status" value="1"/>
</dbReference>
<keyword evidence="4" id="KW-0206">Cytoskeleton</keyword>
<dbReference type="CDD" id="cd11282">
    <property type="entry name" value="ADF_coactosin_like"/>
    <property type="match status" value="1"/>
</dbReference>
<dbReference type="PANTHER" id="PTHR10829">
    <property type="entry name" value="CORTACTIN AND DREBRIN"/>
    <property type="match status" value="1"/>
</dbReference>
<evidence type="ECO:0000313" key="10">
    <source>
        <dbReference type="Proteomes" id="UP001165740"/>
    </source>
</evidence>
<dbReference type="GeneID" id="106079242"/>
<evidence type="ECO:0000256" key="7">
    <source>
        <dbReference type="ARBA" id="ARBA00062335"/>
    </source>
</evidence>
<gene>
    <name evidence="11" type="primary">LOC106079242</name>
</gene>
<reference evidence="11" key="1">
    <citation type="submission" date="2025-08" db="UniProtKB">
        <authorList>
            <consortium name="RefSeq"/>
        </authorList>
    </citation>
    <scope>IDENTIFICATION</scope>
</reference>